<evidence type="ECO:0000313" key="7">
    <source>
        <dbReference type="Proteomes" id="UP000198741"/>
    </source>
</evidence>
<keyword evidence="3 4" id="KW-0067">ATP-binding</keyword>
<dbReference type="InterPro" id="IPR011761">
    <property type="entry name" value="ATP-grasp"/>
</dbReference>
<dbReference type="Pfam" id="PF21360">
    <property type="entry name" value="PylC-like_N"/>
    <property type="match status" value="1"/>
</dbReference>
<gene>
    <name evidence="6" type="ORF">SAMN04515671_3916</name>
</gene>
<dbReference type="PANTHER" id="PTHR43585:SF2">
    <property type="entry name" value="ATP-GRASP ENZYME FSQD"/>
    <property type="match status" value="1"/>
</dbReference>
<dbReference type="EMBL" id="LT629710">
    <property type="protein sequence ID" value="SDP37012.1"/>
    <property type="molecule type" value="Genomic_DNA"/>
</dbReference>
<keyword evidence="1" id="KW-0436">Ligase</keyword>
<dbReference type="GO" id="GO:0046872">
    <property type="term" value="F:metal ion binding"/>
    <property type="evidence" value="ECO:0007669"/>
    <property type="project" value="InterPro"/>
</dbReference>
<dbReference type="Gene3D" id="3.30.1490.20">
    <property type="entry name" value="ATP-grasp fold, A domain"/>
    <property type="match status" value="1"/>
</dbReference>
<evidence type="ECO:0000313" key="6">
    <source>
        <dbReference type="EMBL" id="SDP37012.1"/>
    </source>
</evidence>
<keyword evidence="2 4" id="KW-0547">Nucleotide-binding</keyword>
<evidence type="ECO:0000256" key="1">
    <source>
        <dbReference type="ARBA" id="ARBA00022598"/>
    </source>
</evidence>
<sequence length="331" mass="34913">MITGTGGPAGIAVLRSLSKRGDVQIVSADMDRLASGLYMVEPSCRRLVPPGLDPAFVDTLLDMCRADDIDVLFPTVDVELLPLARRRAEFAAIGTVIASPQVETLEVCLDKYELALRCSALVPTPRTDLLGPGAAVGRSYPVIVKPRRGAGSRGVHLVASEAELLALGTDDDRIVQDYLPGAEFSVDVVCGLDGHVIAAVPRSRLRIDSGVAVAGETVHDEDIEQTARRVAVAVGMTTVANVQLRLDAAGTASLLEVNPRFPGSLPLTIAAGVDMPSLTLDMMVGINVPRALDFSEVAVVRYLEDIFLRPAEISVDAHTSGLAVASTASEQ</sequence>
<name>A0A1H0S5I8_9ACTN</name>
<dbReference type="Pfam" id="PF15632">
    <property type="entry name" value="ATPgrasp_Ter"/>
    <property type="match status" value="1"/>
</dbReference>
<dbReference type="InterPro" id="IPR052032">
    <property type="entry name" value="ATP-dep_AA_Ligase"/>
</dbReference>
<proteinExistence type="predicted"/>
<dbReference type="PROSITE" id="PS50975">
    <property type="entry name" value="ATP_GRASP"/>
    <property type="match status" value="1"/>
</dbReference>
<dbReference type="SUPFAM" id="SSF56059">
    <property type="entry name" value="Glutathione synthetase ATP-binding domain-like"/>
    <property type="match status" value="1"/>
</dbReference>
<evidence type="ECO:0000256" key="3">
    <source>
        <dbReference type="ARBA" id="ARBA00022840"/>
    </source>
</evidence>
<evidence type="ECO:0000256" key="2">
    <source>
        <dbReference type="ARBA" id="ARBA00022741"/>
    </source>
</evidence>
<dbReference type="RefSeq" id="WP_090482676.1">
    <property type="nucleotide sequence ID" value="NZ_LT629710.1"/>
</dbReference>
<accession>A0A1H0S5I8</accession>
<dbReference type="Gene3D" id="3.30.470.20">
    <property type="entry name" value="ATP-grasp fold, B domain"/>
    <property type="match status" value="1"/>
</dbReference>
<protein>
    <submittedName>
        <fullName evidence="6">Carbamoyl-phosphate synthase large subunit</fullName>
    </submittedName>
</protein>
<reference evidence="6 7" key="1">
    <citation type="submission" date="2016-10" db="EMBL/GenBank/DDBJ databases">
        <authorList>
            <person name="de Groot N.N."/>
        </authorList>
    </citation>
    <scope>NUCLEOTIDE SEQUENCE [LARGE SCALE GENOMIC DNA]</scope>
    <source>
        <strain evidence="7">P4-7,KCTC 19426,CECT 7604</strain>
    </source>
</reference>
<evidence type="ECO:0000256" key="4">
    <source>
        <dbReference type="PROSITE-ProRule" id="PRU00409"/>
    </source>
</evidence>
<organism evidence="6 7">
    <name type="scientific">Nakamurella panacisegetis</name>
    <dbReference type="NCBI Taxonomy" id="1090615"/>
    <lineage>
        <taxon>Bacteria</taxon>
        <taxon>Bacillati</taxon>
        <taxon>Actinomycetota</taxon>
        <taxon>Actinomycetes</taxon>
        <taxon>Nakamurellales</taxon>
        <taxon>Nakamurellaceae</taxon>
        <taxon>Nakamurella</taxon>
    </lineage>
</organism>
<feature type="domain" description="ATP-grasp" evidence="5">
    <location>
        <begin position="114"/>
        <end position="284"/>
    </location>
</feature>
<evidence type="ECO:0000259" key="5">
    <source>
        <dbReference type="PROSITE" id="PS50975"/>
    </source>
</evidence>
<dbReference type="PANTHER" id="PTHR43585">
    <property type="entry name" value="FUMIPYRROLE BIOSYNTHESIS PROTEIN C"/>
    <property type="match status" value="1"/>
</dbReference>
<dbReference type="OrthoDB" id="24041at2"/>
<dbReference type="Gene3D" id="3.40.50.20">
    <property type="match status" value="1"/>
</dbReference>
<dbReference type="AlphaFoldDB" id="A0A1H0S5I8"/>
<keyword evidence="7" id="KW-1185">Reference proteome</keyword>
<dbReference type="GO" id="GO:0016874">
    <property type="term" value="F:ligase activity"/>
    <property type="evidence" value="ECO:0007669"/>
    <property type="project" value="UniProtKB-KW"/>
</dbReference>
<dbReference type="Proteomes" id="UP000198741">
    <property type="component" value="Chromosome I"/>
</dbReference>
<dbReference type="InterPro" id="IPR013815">
    <property type="entry name" value="ATP_grasp_subdomain_1"/>
</dbReference>
<dbReference type="GO" id="GO:0005524">
    <property type="term" value="F:ATP binding"/>
    <property type="evidence" value="ECO:0007669"/>
    <property type="project" value="UniProtKB-UniRule"/>
</dbReference>
<dbReference type="InterPro" id="IPR048764">
    <property type="entry name" value="PylC_N"/>
</dbReference>
<dbReference type="STRING" id="1090615.SAMN04515671_3916"/>